<dbReference type="Gene3D" id="2.60.210.10">
    <property type="entry name" value="Apoptosis, Tumor Necrosis Factor Receptor Associated Protein 2, Chain A"/>
    <property type="match status" value="1"/>
</dbReference>
<dbReference type="FunFam" id="3.30.40.10:FF:000179">
    <property type="entry name" value="TNF receptor-associated factor"/>
    <property type="match status" value="1"/>
</dbReference>
<keyword evidence="8" id="KW-0175">Coiled coil</keyword>
<dbReference type="PIRSF" id="PIRSF015614">
    <property type="entry name" value="TRAF"/>
    <property type="match status" value="1"/>
</dbReference>
<reference evidence="12" key="2">
    <citation type="submission" date="2021-01" db="UniProtKB">
        <authorList>
            <consortium name="EnsemblMetazoa"/>
        </authorList>
    </citation>
    <scope>IDENTIFICATION</scope>
</reference>
<sequence>MPVSRPASRRSSVRGFYDRFDTRRERRYQRFGVGFGRGTFDNFTGIDGAMVLEEDNPIGNGATYYDTEGAATATAVSPTPDPMSTHDDGSEVSAVCGYEAQFETPLDKKYVCPVCLSALRDPLQTKCGHRFCKVCLTLASGPGNVAKCPLDKLFFDVRSEVFEDVAMKREVLSLLVLCTNLDCEWKGELRLLEEHTDDCPHLLILCSNGCLTHHKRMDADEHHNNCPARLLECTFCQQSVAYKSLNQHQLLLCPRYAIDGPLCGKVGIIREDMPKHTDHKDGDCPKSMVPCKFGAMGCHVQVRRCDLQLHSQESQGLHLDLVLVHYTTQTEHVQEQACTIHELQETCSRLVGQNADADRKIRELSGDVSSLRNELSLATNTNYTGHLQWKVQISSRDFTAPVLSPPFYTSPVGYKLRLCLELRGHVTRSDSYTSIFIMLCKGEHDRNLYFPFSAVCSLTLFDQSDCENHLNTTITCQKMPRPHEVSSTMQRRGRLQFMKTDTLINGRFCKTGTLFFQARVNTLPTAHTT</sequence>
<dbReference type="Gene3D" id="3.30.40.10">
    <property type="entry name" value="Zinc/RING finger domain, C3HC4 (zinc finger)"/>
    <property type="match status" value="3"/>
</dbReference>
<keyword evidence="3 7" id="KW-0479">Metal-binding</keyword>
<comment type="subcellular location">
    <subcellularLocation>
        <location evidence="1">Cytoplasm</location>
    </subcellularLocation>
</comment>
<evidence type="ECO:0000313" key="13">
    <source>
        <dbReference type="Proteomes" id="UP000007110"/>
    </source>
</evidence>
<evidence type="ECO:0000256" key="5">
    <source>
        <dbReference type="ARBA" id="ARBA00022771"/>
    </source>
</evidence>
<dbReference type="GO" id="GO:0005737">
    <property type="term" value="C:cytoplasm"/>
    <property type="evidence" value="ECO:0000318"/>
    <property type="project" value="GO_Central"/>
</dbReference>
<dbReference type="PROSITE" id="PS50145">
    <property type="entry name" value="ZF_TRAF"/>
    <property type="match status" value="2"/>
</dbReference>
<dbReference type="GO" id="GO:0009898">
    <property type="term" value="C:cytoplasmic side of plasma membrane"/>
    <property type="evidence" value="ECO:0000318"/>
    <property type="project" value="GO_Central"/>
</dbReference>
<dbReference type="GO" id="GO:0008270">
    <property type="term" value="F:zinc ion binding"/>
    <property type="evidence" value="ECO:0007669"/>
    <property type="project" value="UniProtKB-KW"/>
</dbReference>
<reference evidence="13" key="1">
    <citation type="submission" date="2015-02" db="EMBL/GenBank/DDBJ databases">
        <title>Genome sequencing for Strongylocentrotus purpuratus.</title>
        <authorList>
            <person name="Murali S."/>
            <person name="Liu Y."/>
            <person name="Vee V."/>
            <person name="English A."/>
            <person name="Wang M."/>
            <person name="Skinner E."/>
            <person name="Han Y."/>
            <person name="Muzny D.M."/>
            <person name="Worley K.C."/>
            <person name="Gibbs R.A."/>
        </authorList>
    </citation>
    <scope>NUCLEOTIDE SEQUENCE</scope>
</reference>
<evidence type="ECO:0000256" key="2">
    <source>
        <dbReference type="ARBA" id="ARBA00022490"/>
    </source>
</evidence>
<dbReference type="OrthoDB" id="10051587at2759"/>
<dbReference type="GO" id="GO:0045087">
    <property type="term" value="P:innate immune response"/>
    <property type="evidence" value="ECO:0000318"/>
    <property type="project" value="GO_Central"/>
</dbReference>
<keyword evidence="4" id="KW-0677">Repeat</keyword>
<dbReference type="InterPro" id="IPR002083">
    <property type="entry name" value="MATH/TRAF_dom"/>
</dbReference>
<keyword evidence="2" id="KW-0963">Cytoplasm</keyword>
<feature type="coiled-coil region" evidence="8">
    <location>
        <begin position="354"/>
        <end position="381"/>
    </location>
</feature>
<dbReference type="AlphaFoldDB" id="A0A7M7RCP9"/>
<feature type="zinc finger region" description="TRAF-type" evidence="7">
    <location>
        <begin position="248"/>
        <end position="308"/>
    </location>
</feature>
<dbReference type="Pfam" id="PF02176">
    <property type="entry name" value="zf-TRAF"/>
    <property type="match status" value="2"/>
</dbReference>
<feature type="domain" description="MATH" evidence="10">
    <location>
        <begin position="384"/>
        <end position="520"/>
    </location>
</feature>
<dbReference type="PANTHER" id="PTHR10131:SF152">
    <property type="entry name" value="TNF RECEPTOR-ASSOCIATED FACTOR 6"/>
    <property type="match status" value="1"/>
</dbReference>
<dbReference type="PROSITE" id="PS50089">
    <property type="entry name" value="ZF_RING_2"/>
    <property type="match status" value="1"/>
</dbReference>
<dbReference type="InterPro" id="IPR049342">
    <property type="entry name" value="TRAF1-6_MATH_dom"/>
</dbReference>
<evidence type="ECO:0000259" key="11">
    <source>
        <dbReference type="PROSITE" id="PS50145"/>
    </source>
</evidence>
<dbReference type="PROSITE" id="PS50144">
    <property type="entry name" value="MATH"/>
    <property type="match status" value="1"/>
</dbReference>
<name>A0A7M7RCP9_STRPU</name>
<dbReference type="OMA" id="CENHLNT"/>
<evidence type="ECO:0000259" key="10">
    <source>
        <dbReference type="PROSITE" id="PS50144"/>
    </source>
</evidence>
<feature type="domain" description="TRAF-type" evidence="11">
    <location>
        <begin position="195"/>
        <end position="245"/>
    </location>
</feature>
<accession>A0A7M7RCP9</accession>
<dbReference type="Proteomes" id="UP000007110">
    <property type="component" value="Unassembled WGS sequence"/>
</dbReference>
<evidence type="ECO:0000313" key="12">
    <source>
        <dbReference type="EnsemblMetazoa" id="XP_789029"/>
    </source>
</evidence>
<dbReference type="GO" id="GO:0061630">
    <property type="term" value="F:ubiquitin protein ligase activity"/>
    <property type="evidence" value="ECO:0000318"/>
    <property type="project" value="GO_Central"/>
</dbReference>
<dbReference type="RefSeq" id="XP_789029.2">
    <property type="nucleotide sequence ID" value="XM_783936.5"/>
</dbReference>
<dbReference type="GO" id="GO:0031663">
    <property type="term" value="P:lipopolysaccharide-mediated signaling pathway"/>
    <property type="evidence" value="ECO:0000318"/>
    <property type="project" value="GO_Central"/>
</dbReference>
<evidence type="ECO:0000256" key="1">
    <source>
        <dbReference type="ARBA" id="ARBA00004496"/>
    </source>
</evidence>
<dbReference type="GO" id="GO:0035591">
    <property type="term" value="F:signaling adaptor activity"/>
    <property type="evidence" value="ECO:0000318"/>
    <property type="project" value="GO_Central"/>
</dbReference>
<feature type="zinc finger region" description="TRAF-type" evidence="7">
    <location>
        <begin position="195"/>
        <end position="245"/>
    </location>
</feature>
<dbReference type="GO" id="GO:0098978">
    <property type="term" value="C:glutamatergic synapse"/>
    <property type="evidence" value="ECO:0000318"/>
    <property type="project" value="GO_Central"/>
</dbReference>
<feature type="domain" description="TRAF-type" evidence="11">
    <location>
        <begin position="248"/>
        <end position="308"/>
    </location>
</feature>
<dbReference type="SUPFAM" id="SSF57850">
    <property type="entry name" value="RING/U-box"/>
    <property type="match status" value="1"/>
</dbReference>
<dbReference type="InterPro" id="IPR013083">
    <property type="entry name" value="Znf_RING/FYVE/PHD"/>
</dbReference>
<evidence type="ECO:0000256" key="8">
    <source>
        <dbReference type="SAM" id="Coils"/>
    </source>
</evidence>
<dbReference type="InParanoid" id="A0A7M7RCP9"/>
<dbReference type="InterPro" id="IPR017907">
    <property type="entry name" value="Znf_RING_CS"/>
</dbReference>
<dbReference type="PANTHER" id="PTHR10131">
    <property type="entry name" value="TNF RECEPTOR ASSOCIATED FACTOR"/>
    <property type="match status" value="1"/>
</dbReference>
<dbReference type="Pfam" id="PF00097">
    <property type="entry name" value="zf-C3HC4"/>
    <property type="match status" value="1"/>
</dbReference>
<dbReference type="InterPro" id="IPR001841">
    <property type="entry name" value="Znf_RING"/>
</dbReference>
<keyword evidence="13" id="KW-1185">Reference proteome</keyword>
<protein>
    <submittedName>
        <fullName evidence="12">Uncharacterized protein</fullName>
    </submittedName>
</protein>
<proteinExistence type="predicted"/>
<dbReference type="GeneID" id="584052"/>
<dbReference type="SUPFAM" id="SSF49599">
    <property type="entry name" value="TRAF domain-like"/>
    <property type="match status" value="1"/>
</dbReference>
<dbReference type="GO" id="GO:0042981">
    <property type="term" value="P:regulation of apoptotic process"/>
    <property type="evidence" value="ECO:0007669"/>
    <property type="project" value="InterPro"/>
</dbReference>
<dbReference type="EnsemblMetazoa" id="XM_783936">
    <property type="protein sequence ID" value="XP_789029"/>
    <property type="gene ID" value="LOC584052"/>
</dbReference>
<evidence type="ECO:0000259" key="9">
    <source>
        <dbReference type="PROSITE" id="PS50089"/>
    </source>
</evidence>
<dbReference type="PROSITE" id="PS00518">
    <property type="entry name" value="ZF_RING_1"/>
    <property type="match status" value="1"/>
</dbReference>
<dbReference type="InterPro" id="IPR001293">
    <property type="entry name" value="Znf_TRAF"/>
</dbReference>
<dbReference type="InterPro" id="IPR012227">
    <property type="entry name" value="TNF_rcpt-assoc_TRAF_met"/>
</dbReference>
<dbReference type="SMART" id="SM00184">
    <property type="entry name" value="RING"/>
    <property type="match status" value="1"/>
</dbReference>
<keyword evidence="5 7" id="KW-0863">Zinc-finger</keyword>
<keyword evidence="6 7" id="KW-0862">Zinc</keyword>
<evidence type="ECO:0000256" key="6">
    <source>
        <dbReference type="ARBA" id="ARBA00022833"/>
    </source>
</evidence>
<dbReference type="InterPro" id="IPR018957">
    <property type="entry name" value="Znf_C3HC4_RING-type"/>
</dbReference>
<dbReference type="InterPro" id="IPR008974">
    <property type="entry name" value="TRAF-like"/>
</dbReference>
<feature type="domain" description="RING-type" evidence="9">
    <location>
        <begin position="112"/>
        <end position="152"/>
    </location>
</feature>
<dbReference type="KEGG" id="spu:584052"/>
<dbReference type="Pfam" id="PF21355">
    <property type="entry name" value="TRAF-mep_MATH"/>
    <property type="match status" value="1"/>
</dbReference>
<evidence type="ECO:0000256" key="7">
    <source>
        <dbReference type="PROSITE-ProRule" id="PRU00207"/>
    </source>
</evidence>
<evidence type="ECO:0000256" key="4">
    <source>
        <dbReference type="ARBA" id="ARBA00022737"/>
    </source>
</evidence>
<evidence type="ECO:0000256" key="3">
    <source>
        <dbReference type="ARBA" id="ARBA00022723"/>
    </source>
</evidence>
<organism evidence="12 13">
    <name type="scientific">Strongylocentrotus purpuratus</name>
    <name type="common">Purple sea urchin</name>
    <dbReference type="NCBI Taxonomy" id="7668"/>
    <lineage>
        <taxon>Eukaryota</taxon>
        <taxon>Metazoa</taxon>
        <taxon>Echinodermata</taxon>
        <taxon>Eleutherozoa</taxon>
        <taxon>Echinozoa</taxon>
        <taxon>Echinoidea</taxon>
        <taxon>Euechinoidea</taxon>
        <taxon>Echinacea</taxon>
        <taxon>Camarodonta</taxon>
        <taxon>Echinidea</taxon>
        <taxon>Strongylocentrotidae</taxon>
        <taxon>Strongylocentrotus</taxon>
    </lineage>
</organism>
<dbReference type="GO" id="GO:0043122">
    <property type="term" value="P:regulation of canonical NF-kappaB signal transduction"/>
    <property type="evidence" value="ECO:0000318"/>
    <property type="project" value="GO_Central"/>
</dbReference>